<gene>
    <name evidence="2" type="ORF">HZ995_10440</name>
</gene>
<dbReference type="Pfam" id="PF00582">
    <property type="entry name" value="Usp"/>
    <property type="match status" value="1"/>
</dbReference>
<dbReference type="AlphaFoldDB" id="A0A975I6F3"/>
<reference evidence="2" key="1">
    <citation type="submission" date="2020-07" db="EMBL/GenBank/DDBJ databases">
        <title>Genome sequences of bacteria associated with the marine, planktonic diatom Thalassiosira profunda strain ECT2AJA-044.</title>
        <authorList>
            <person name="Gargas C.B."/>
            <person name="Roberts W.R."/>
            <person name="Alverson A.J."/>
        </authorList>
    </citation>
    <scope>NUCLEOTIDE SEQUENCE</scope>
    <source>
        <strain evidence="2">ECT2AJA-044</strain>
    </source>
</reference>
<dbReference type="Gene3D" id="3.40.50.620">
    <property type="entry name" value="HUPs"/>
    <property type="match status" value="1"/>
</dbReference>
<sequence>MYAHILMPVSLDEGADLAPKLAVARQLAGEDARVTLLHVMGNIPEYASSYLPHGYQDETRAQIESALTEIGGSLSNVEGVVLNGKPVQVIPDFARSKDVDCVILSVSPESRRELKSVETIAQLLRQLNCAVHILR</sequence>
<accession>A0A975I6F3</accession>
<dbReference type="SUPFAM" id="SSF52402">
    <property type="entry name" value="Adenine nucleotide alpha hydrolases-like"/>
    <property type="match status" value="1"/>
</dbReference>
<protein>
    <submittedName>
        <fullName evidence="2">Universal stress protein</fullName>
    </submittedName>
</protein>
<evidence type="ECO:0000313" key="3">
    <source>
        <dbReference type="Proteomes" id="UP000665026"/>
    </source>
</evidence>
<dbReference type="Proteomes" id="UP000665026">
    <property type="component" value="Chromosome"/>
</dbReference>
<organism evidence="2 3">
    <name type="scientific">Cognatishimia activa</name>
    <dbReference type="NCBI Taxonomy" id="1715691"/>
    <lineage>
        <taxon>Bacteria</taxon>
        <taxon>Pseudomonadati</taxon>
        <taxon>Pseudomonadota</taxon>
        <taxon>Alphaproteobacteria</taxon>
        <taxon>Rhodobacterales</taxon>
        <taxon>Paracoccaceae</taxon>
        <taxon>Cognatishimia</taxon>
    </lineage>
</organism>
<name>A0A975I6F3_9RHOB</name>
<evidence type="ECO:0000313" key="2">
    <source>
        <dbReference type="EMBL" id="QTN34917.1"/>
    </source>
</evidence>
<dbReference type="InterPro" id="IPR014729">
    <property type="entry name" value="Rossmann-like_a/b/a_fold"/>
</dbReference>
<dbReference type="CDD" id="cd00293">
    <property type="entry name" value="USP-like"/>
    <property type="match status" value="1"/>
</dbReference>
<evidence type="ECO:0000259" key="1">
    <source>
        <dbReference type="Pfam" id="PF00582"/>
    </source>
</evidence>
<dbReference type="KEGG" id="cact:HZ995_10440"/>
<proteinExistence type="predicted"/>
<dbReference type="InterPro" id="IPR006016">
    <property type="entry name" value="UspA"/>
</dbReference>
<dbReference type="EMBL" id="CP060010">
    <property type="protein sequence ID" value="QTN34917.1"/>
    <property type="molecule type" value="Genomic_DNA"/>
</dbReference>
<feature type="domain" description="UspA" evidence="1">
    <location>
        <begin position="1"/>
        <end position="135"/>
    </location>
</feature>
<dbReference type="RefSeq" id="WP_209355602.1">
    <property type="nucleotide sequence ID" value="NZ_CP060010.1"/>
</dbReference>